<feature type="transmembrane region" description="Helical" evidence="5">
    <location>
        <begin position="94"/>
        <end position="124"/>
    </location>
</feature>
<name>A0A4P6UXJ7_9BACL</name>
<protein>
    <submittedName>
        <fullName evidence="6">Isoprenylcysteine carboxyl methyltransferase</fullName>
    </submittedName>
</protein>
<dbReference type="InterPro" id="IPR052527">
    <property type="entry name" value="Metal_cation-efflux_comp"/>
</dbReference>
<keyword evidence="3 5" id="KW-1133">Transmembrane helix</keyword>
<comment type="subcellular location">
    <subcellularLocation>
        <location evidence="1">Membrane</location>
        <topology evidence="1">Multi-pass membrane protein</topology>
    </subcellularLocation>
</comment>
<evidence type="ECO:0000256" key="4">
    <source>
        <dbReference type="ARBA" id="ARBA00023136"/>
    </source>
</evidence>
<keyword evidence="2 5" id="KW-0812">Transmembrane</keyword>
<feature type="transmembrane region" description="Helical" evidence="5">
    <location>
        <begin position="12"/>
        <end position="35"/>
    </location>
</feature>
<evidence type="ECO:0000256" key="3">
    <source>
        <dbReference type="ARBA" id="ARBA00022989"/>
    </source>
</evidence>
<dbReference type="KEGG" id="uth:DKZ56_03745"/>
<evidence type="ECO:0000256" key="5">
    <source>
        <dbReference type="SAM" id="Phobius"/>
    </source>
</evidence>
<accession>A0A4P6UXJ7</accession>
<dbReference type="InterPro" id="IPR007269">
    <property type="entry name" value="ICMT_MeTrfase"/>
</dbReference>
<reference evidence="6 7" key="1">
    <citation type="submission" date="2019-02" db="EMBL/GenBank/DDBJ databases">
        <title>Ureibacillus thermophilus.</title>
        <authorList>
            <person name="Sunny J.S."/>
            <person name="Natarajan A."/>
            <person name="Saleena L.M."/>
        </authorList>
    </citation>
    <scope>NUCLEOTIDE SEQUENCE [LARGE SCALE GENOMIC DNA]</scope>
    <source>
        <strain evidence="6 7">LM102</strain>
    </source>
</reference>
<dbReference type="EMBL" id="CP036528">
    <property type="protein sequence ID" value="QBK27106.1"/>
    <property type="molecule type" value="Genomic_DNA"/>
</dbReference>
<evidence type="ECO:0000256" key="1">
    <source>
        <dbReference type="ARBA" id="ARBA00004141"/>
    </source>
</evidence>
<keyword evidence="4 5" id="KW-0472">Membrane</keyword>
<keyword evidence="6" id="KW-0808">Transferase</keyword>
<sequence>MKQLGAYEVGAFHYPFMILLHVSFFISLIAEFMLFQRSLSPYFIYLFFIFLLVQALRIWCLISLGMFWNTKIIVLPGAKIVKTGPYAFFKHPNYIVVCCEIVLLPMMFQAYITALFFTALNFIILSIRIPLEEKALTEATNGEYTFHKKRASEKSF</sequence>
<proteinExistence type="predicted"/>
<dbReference type="GO" id="GO:0016020">
    <property type="term" value="C:membrane"/>
    <property type="evidence" value="ECO:0007669"/>
    <property type="project" value="UniProtKB-SubCell"/>
</dbReference>
<dbReference type="PANTHER" id="PTHR43847:SF1">
    <property type="entry name" value="BLL3993 PROTEIN"/>
    <property type="match status" value="1"/>
</dbReference>
<dbReference type="Pfam" id="PF04140">
    <property type="entry name" value="ICMT"/>
    <property type="match status" value="1"/>
</dbReference>
<dbReference type="GO" id="GO:0004671">
    <property type="term" value="F:protein C-terminal S-isoprenylcysteine carboxyl O-methyltransferase activity"/>
    <property type="evidence" value="ECO:0007669"/>
    <property type="project" value="InterPro"/>
</dbReference>
<dbReference type="Proteomes" id="UP000291151">
    <property type="component" value="Chromosome"/>
</dbReference>
<keyword evidence="6" id="KW-0489">Methyltransferase</keyword>
<gene>
    <name evidence="6" type="ORF">DKZ56_03745</name>
</gene>
<dbReference type="GO" id="GO:0032259">
    <property type="term" value="P:methylation"/>
    <property type="evidence" value="ECO:0007669"/>
    <property type="project" value="UniProtKB-KW"/>
</dbReference>
<evidence type="ECO:0000313" key="7">
    <source>
        <dbReference type="Proteomes" id="UP000291151"/>
    </source>
</evidence>
<dbReference type="Gene3D" id="1.20.120.1630">
    <property type="match status" value="1"/>
</dbReference>
<organism evidence="6 7">
    <name type="scientific">Ureibacillus thermophilus</name>
    <dbReference type="NCBI Taxonomy" id="367743"/>
    <lineage>
        <taxon>Bacteria</taxon>
        <taxon>Bacillati</taxon>
        <taxon>Bacillota</taxon>
        <taxon>Bacilli</taxon>
        <taxon>Bacillales</taxon>
        <taxon>Caryophanaceae</taxon>
        <taxon>Ureibacillus</taxon>
    </lineage>
</organism>
<dbReference type="AlphaFoldDB" id="A0A4P6UXJ7"/>
<dbReference type="PANTHER" id="PTHR43847">
    <property type="entry name" value="BLL3993 PROTEIN"/>
    <property type="match status" value="1"/>
</dbReference>
<evidence type="ECO:0000256" key="2">
    <source>
        <dbReference type="ARBA" id="ARBA00022692"/>
    </source>
</evidence>
<feature type="transmembrane region" description="Helical" evidence="5">
    <location>
        <begin position="42"/>
        <end position="68"/>
    </location>
</feature>
<evidence type="ECO:0000313" key="6">
    <source>
        <dbReference type="EMBL" id="QBK27106.1"/>
    </source>
</evidence>
<keyword evidence="7" id="KW-1185">Reference proteome</keyword>